<keyword evidence="2" id="KW-1185">Reference proteome</keyword>
<evidence type="ECO:0000313" key="2">
    <source>
        <dbReference type="Proteomes" id="UP000236151"/>
    </source>
</evidence>
<reference evidence="1 2" key="1">
    <citation type="submission" date="2017-06" db="EMBL/GenBank/DDBJ databases">
        <title>Investigating the central metabolism of Clostridium thermosuccinogenes.</title>
        <authorList>
            <person name="Koendjbiharie J.G."/>
            <person name="van Kranenburg R."/>
        </authorList>
    </citation>
    <scope>NUCLEOTIDE SEQUENCE [LARGE SCALE GENOMIC DNA]</scope>
    <source>
        <strain evidence="1 2">DSM 5806</strain>
    </source>
</reference>
<evidence type="ECO:0000313" key="1">
    <source>
        <dbReference type="EMBL" id="PNT97619.1"/>
    </source>
</evidence>
<organism evidence="1 2">
    <name type="scientific">Clostridium thermosuccinogenes</name>
    <dbReference type="NCBI Taxonomy" id="84032"/>
    <lineage>
        <taxon>Bacteria</taxon>
        <taxon>Bacillati</taxon>
        <taxon>Bacillota</taxon>
        <taxon>Clostridia</taxon>
        <taxon>Eubacteriales</taxon>
        <taxon>Clostridiaceae</taxon>
        <taxon>Clostridium</taxon>
    </lineage>
</organism>
<sequence length="62" mass="7105">MPDTAFKEICRWWDCGSERQVEWTREGSCEIDAELRDKVAADGYSTCYKGSIHDGVWIKGAF</sequence>
<dbReference type="AlphaFoldDB" id="A0A2K2FBC8"/>
<accession>A0A2K2FBC8</accession>
<comment type="caution">
    <text evidence="1">The sequence shown here is derived from an EMBL/GenBank/DDBJ whole genome shotgun (WGS) entry which is preliminary data.</text>
</comment>
<name>A0A2K2FBC8_9CLOT</name>
<protein>
    <submittedName>
        <fullName evidence="1">Uncharacterized protein</fullName>
    </submittedName>
</protein>
<dbReference type="EMBL" id="NIOJ01000035">
    <property type="protein sequence ID" value="PNT97619.1"/>
    <property type="molecule type" value="Genomic_DNA"/>
</dbReference>
<gene>
    <name evidence="1" type="ORF">CDQ84_13000</name>
</gene>
<proteinExistence type="predicted"/>
<dbReference type="KEGG" id="cthd:CDO33_00105"/>
<dbReference type="Proteomes" id="UP000236151">
    <property type="component" value="Unassembled WGS sequence"/>
</dbReference>